<dbReference type="Gene3D" id="3.40.50.1820">
    <property type="entry name" value="alpha/beta hydrolase"/>
    <property type="match status" value="1"/>
</dbReference>
<dbReference type="InterPro" id="IPR000073">
    <property type="entry name" value="AB_hydrolase_1"/>
</dbReference>
<evidence type="ECO:0000313" key="3">
    <source>
        <dbReference type="Proteomes" id="UP001172673"/>
    </source>
</evidence>
<dbReference type="SUPFAM" id="SSF53474">
    <property type="entry name" value="alpha/beta-Hydrolases"/>
    <property type="match status" value="1"/>
</dbReference>
<sequence>MIQDASLHQAKPAIVIVPGSFSPASFYADLVTALQSYGHEAIAETLLSSARSPLRGEKAATMQEDAEFFHDIAERLADQGRDVVILTHSYGGLPGTECSKGLSKEERRAAGKPGGISRFVYVTSVVPPPGKSLKDLMGDLVPSFINVEGEFMSHVIEESAKLTFSDMPLEEGMEWVKKMPYHSAPSFEGQLTYPGYNNIPVSFIFCDKDVILPPEFQTSVIESIEKESGKKVDVHHLNIGHCPNVSAPTELAAVVAKAVASGRGPKSEHRL</sequence>
<protein>
    <recommendedName>
        <fullName evidence="1">AB hydrolase-1 domain-containing protein</fullName>
    </recommendedName>
</protein>
<dbReference type="PANTHER" id="PTHR37017:SF13">
    <property type="entry name" value="AB HYDROLASE-1 DOMAIN-CONTAINING PROTEIN"/>
    <property type="match status" value="1"/>
</dbReference>
<evidence type="ECO:0000313" key="2">
    <source>
        <dbReference type="EMBL" id="KAJ9607742.1"/>
    </source>
</evidence>
<dbReference type="InterPro" id="IPR029058">
    <property type="entry name" value="AB_hydrolase_fold"/>
</dbReference>
<dbReference type="Pfam" id="PF12697">
    <property type="entry name" value="Abhydrolase_6"/>
    <property type="match status" value="1"/>
</dbReference>
<dbReference type="InterPro" id="IPR052897">
    <property type="entry name" value="Sec-Metab_Biosynth_Hydrolase"/>
</dbReference>
<dbReference type="AlphaFoldDB" id="A0AA38X6H4"/>
<feature type="domain" description="AB hydrolase-1" evidence="1">
    <location>
        <begin position="14"/>
        <end position="253"/>
    </location>
</feature>
<dbReference type="EMBL" id="JAPDRK010000011">
    <property type="protein sequence ID" value="KAJ9607742.1"/>
    <property type="molecule type" value="Genomic_DNA"/>
</dbReference>
<dbReference type="Proteomes" id="UP001172673">
    <property type="component" value="Unassembled WGS sequence"/>
</dbReference>
<organism evidence="2 3">
    <name type="scientific">Cladophialophora chaetospira</name>
    <dbReference type="NCBI Taxonomy" id="386627"/>
    <lineage>
        <taxon>Eukaryota</taxon>
        <taxon>Fungi</taxon>
        <taxon>Dikarya</taxon>
        <taxon>Ascomycota</taxon>
        <taxon>Pezizomycotina</taxon>
        <taxon>Eurotiomycetes</taxon>
        <taxon>Chaetothyriomycetidae</taxon>
        <taxon>Chaetothyriales</taxon>
        <taxon>Herpotrichiellaceae</taxon>
        <taxon>Cladophialophora</taxon>
    </lineage>
</organism>
<comment type="caution">
    <text evidence="2">The sequence shown here is derived from an EMBL/GenBank/DDBJ whole genome shotgun (WGS) entry which is preliminary data.</text>
</comment>
<proteinExistence type="predicted"/>
<dbReference type="PANTHER" id="PTHR37017">
    <property type="entry name" value="AB HYDROLASE-1 DOMAIN-CONTAINING PROTEIN-RELATED"/>
    <property type="match status" value="1"/>
</dbReference>
<accession>A0AA38X6H4</accession>
<reference evidence="2" key="1">
    <citation type="submission" date="2022-10" db="EMBL/GenBank/DDBJ databases">
        <title>Culturing micro-colonial fungi from biological soil crusts in the Mojave desert and describing Neophaeococcomyces mojavensis, and introducing the new genera and species Taxawa tesnikishii.</title>
        <authorList>
            <person name="Kurbessoian T."/>
            <person name="Stajich J.E."/>
        </authorList>
    </citation>
    <scope>NUCLEOTIDE SEQUENCE</scope>
    <source>
        <strain evidence="2">TK_41</strain>
    </source>
</reference>
<name>A0AA38X6H4_9EURO</name>
<keyword evidence="3" id="KW-1185">Reference proteome</keyword>
<gene>
    <name evidence="2" type="ORF">H2200_007820</name>
</gene>
<evidence type="ECO:0000259" key="1">
    <source>
        <dbReference type="Pfam" id="PF12697"/>
    </source>
</evidence>